<dbReference type="AlphaFoldDB" id="A0A8X8CMI6"/>
<dbReference type="EMBL" id="JAAWWB010000019">
    <property type="protein sequence ID" value="KAG6759469.1"/>
    <property type="molecule type" value="Genomic_DNA"/>
</dbReference>
<dbReference type="GO" id="GO:0004445">
    <property type="term" value="F:inositol-polyphosphate 5-phosphatase activity"/>
    <property type="evidence" value="ECO:0007669"/>
    <property type="project" value="InterPro"/>
</dbReference>
<sequence>MWPRLVTKKILGERLRSNNNFVADFPSNAEASSLLDISSLGPPSLSENNILNQRKHNFQNYKVFISTWNVGGIAPQDDLDIADWLDTPNNMCDIYVFGFQEMVPLRASYVLGSENSKISMKWNSLIREALNKKIQHCLEKQQYNNKLGRKQKTAKDEQVIFESSIPEGFRCVISKQMVGILISVWIRSDLRPYVRHPKASCVGCGIMGYLGNKCSRVILLGDLNYRISLPEATTRLLVDRKEWNALLENDQLMKLRMELMSGQVFEGWREGLIKFAPTYKYCLNSNVYFGCVEGQKGGKWRAPAWCDRIIWHGEGLQQRLYTRGESNLSDHRPVKAIFTAQVEGQIKLQI</sequence>
<dbReference type="GO" id="GO:0046856">
    <property type="term" value="P:phosphatidylinositol dephosphorylation"/>
    <property type="evidence" value="ECO:0007669"/>
    <property type="project" value="InterPro"/>
</dbReference>
<dbReference type="GO" id="GO:0004439">
    <property type="term" value="F:phosphatidylinositol-4,5-bisphosphate 5-phosphatase activity"/>
    <property type="evidence" value="ECO:0007669"/>
    <property type="project" value="TreeGrafter"/>
</dbReference>
<evidence type="ECO:0000313" key="3">
    <source>
        <dbReference type="EMBL" id="KAG6759469.1"/>
    </source>
</evidence>
<dbReference type="Pfam" id="PF22669">
    <property type="entry name" value="Exo_endo_phos2"/>
    <property type="match status" value="2"/>
</dbReference>
<evidence type="ECO:0000313" key="4">
    <source>
        <dbReference type="Proteomes" id="UP000886885"/>
    </source>
</evidence>
<evidence type="ECO:0000256" key="1">
    <source>
        <dbReference type="ARBA" id="ARBA00022801"/>
    </source>
</evidence>
<comment type="caution">
    <text evidence="3">The sequence shown here is derived from an EMBL/GenBank/DDBJ whole genome shotgun (WGS) entry which is preliminary data.</text>
</comment>
<dbReference type="OrthoDB" id="62798at2759"/>
<dbReference type="SMART" id="SM00128">
    <property type="entry name" value="IPPc"/>
    <property type="match status" value="1"/>
</dbReference>
<gene>
    <name evidence="3" type="ORF">POTOM_035947</name>
</gene>
<protein>
    <recommendedName>
        <fullName evidence="2">Inositol polyphosphate-related phosphatase domain-containing protein</fullName>
    </recommendedName>
</protein>
<evidence type="ECO:0000259" key="2">
    <source>
        <dbReference type="SMART" id="SM00128"/>
    </source>
</evidence>
<dbReference type="PANTHER" id="PTHR45666:SF18">
    <property type="entry name" value="TYPE IV INOSITOL POLYPHOSPHATE 5-PHOSPHATASE 9"/>
    <property type="match status" value="1"/>
</dbReference>
<reference evidence="3" key="1">
    <citation type="journal article" date="2020" name="bioRxiv">
        <title>Hybrid origin of Populus tomentosa Carr. identified through genome sequencing and phylogenomic analysis.</title>
        <authorList>
            <person name="An X."/>
            <person name="Gao K."/>
            <person name="Chen Z."/>
            <person name="Li J."/>
            <person name="Yang X."/>
            <person name="Yang X."/>
            <person name="Zhou J."/>
            <person name="Guo T."/>
            <person name="Zhao T."/>
            <person name="Huang S."/>
            <person name="Miao D."/>
            <person name="Khan W.U."/>
            <person name="Rao P."/>
            <person name="Ye M."/>
            <person name="Lei B."/>
            <person name="Liao W."/>
            <person name="Wang J."/>
            <person name="Ji L."/>
            <person name="Li Y."/>
            <person name="Guo B."/>
            <person name="Mustafa N.S."/>
            <person name="Li S."/>
            <person name="Yun Q."/>
            <person name="Keller S.R."/>
            <person name="Mao J."/>
            <person name="Zhang R."/>
            <person name="Strauss S.H."/>
        </authorList>
    </citation>
    <scope>NUCLEOTIDE SEQUENCE</scope>
    <source>
        <strain evidence="3">GM15</strain>
        <tissue evidence="3">Leaf</tissue>
    </source>
</reference>
<keyword evidence="4" id="KW-1185">Reference proteome</keyword>
<dbReference type="Proteomes" id="UP000886885">
    <property type="component" value="Chromosome 10A"/>
</dbReference>
<organism evidence="3 4">
    <name type="scientific">Populus tomentosa</name>
    <name type="common">Chinese white poplar</name>
    <dbReference type="NCBI Taxonomy" id="118781"/>
    <lineage>
        <taxon>Eukaryota</taxon>
        <taxon>Viridiplantae</taxon>
        <taxon>Streptophyta</taxon>
        <taxon>Embryophyta</taxon>
        <taxon>Tracheophyta</taxon>
        <taxon>Spermatophyta</taxon>
        <taxon>Magnoliopsida</taxon>
        <taxon>eudicotyledons</taxon>
        <taxon>Gunneridae</taxon>
        <taxon>Pentapetalae</taxon>
        <taxon>rosids</taxon>
        <taxon>fabids</taxon>
        <taxon>Malpighiales</taxon>
        <taxon>Salicaceae</taxon>
        <taxon>Saliceae</taxon>
        <taxon>Populus</taxon>
    </lineage>
</organism>
<accession>A0A8X8CMI6</accession>
<dbReference type="InterPro" id="IPR045849">
    <property type="entry name" value="IP5P_plant"/>
</dbReference>
<dbReference type="InterPro" id="IPR000300">
    <property type="entry name" value="IPPc"/>
</dbReference>
<name>A0A8X8CMI6_POPTO</name>
<dbReference type="PANTHER" id="PTHR45666">
    <property type="entry name" value="TYPE IV INOSITOL POLYPHOSPHATE 5-PHOSPHATASE 9"/>
    <property type="match status" value="1"/>
</dbReference>
<keyword evidence="1" id="KW-0378">Hydrolase</keyword>
<proteinExistence type="predicted"/>
<feature type="domain" description="Inositol polyphosphate-related phosphatase" evidence="2">
    <location>
        <begin position="59"/>
        <end position="347"/>
    </location>
</feature>
<dbReference type="GO" id="GO:0034485">
    <property type="term" value="F:phosphatidylinositol-3,4,5-trisphosphate 5-phosphatase activity"/>
    <property type="evidence" value="ECO:0007669"/>
    <property type="project" value="TreeGrafter"/>
</dbReference>